<dbReference type="EMBL" id="JADAQX010000428">
    <property type="protein sequence ID" value="KAF8820278.1"/>
    <property type="molecule type" value="Genomic_DNA"/>
</dbReference>
<dbReference type="SMART" id="SM00662">
    <property type="entry name" value="RPOLD"/>
    <property type="match status" value="1"/>
</dbReference>
<dbReference type="Gene3D" id="2.170.120.12">
    <property type="entry name" value="DNA-directed RNA polymerase, insert domain"/>
    <property type="match status" value="1"/>
</dbReference>
<gene>
    <name evidence="5" type="primary">RPOA</name>
    <name evidence="5" type="ORF">IE077_000530</name>
</gene>
<dbReference type="InterPro" id="IPR036603">
    <property type="entry name" value="RBP11-like"/>
</dbReference>
<proteinExistence type="predicted"/>
<sequence>MNWNLDAVFTLEFSYSLFILLTFLSAISDGVSPLPKDNTHSQPPPLQFPPWIIPLREEPYEDHEEMIYGYDTYMDHFTKLNEKKRKELASYQPSVSNPVNTRPNTTYGFKVKQLQPVGYHNGRAYTYFYMHSHHMDIPPVLLNALRRTSLSFLRGGAVTALRIPGMLHEFYSIAGVRELYFELIHNLRQITLRDVPKNATFTTPIIGSFRIKGPMAVVAGHMQFSQSPSAGNSSNEEDTESLHYPSPVAPDSSSLGQVPRYPSLASPRVQEAVAGKPVKQVQVIHTPPSIINPNQYICSVAAGHFLHMDVKIENVDSHGVMPEWGFESSGRDIDSKGFIHFPASVNPIETFAVRAQRRGISMDLLGEIVTVEIQTDGTRSPRSALLESTDVVLQELLQMQWALYNNCHAGEDGSLQDEFQDEDIYLDKDRYTNVPWNPYKTEEQHRKEAVEFLQQDDVVRQYAIDPTSEQAKKELQSEWKATQKRLKQQRETSSAEVPPSDIFPPDQSRRTFEPSRWVLENPFGNILPEDLDRLSRSYNASTTSK</sequence>
<keyword evidence="2" id="KW-0804">Transcription</keyword>
<keyword evidence="1 5" id="KW-0240">DNA-directed RNA polymerase</keyword>
<evidence type="ECO:0000313" key="5">
    <source>
        <dbReference type="EMBL" id="KAF8820278.1"/>
    </source>
</evidence>
<name>A0ABQ7J8I1_9APIC</name>
<feature type="compositionally biased region" description="Polar residues" evidence="3">
    <location>
        <begin position="225"/>
        <end position="234"/>
    </location>
</feature>
<dbReference type="InterPro" id="IPR036643">
    <property type="entry name" value="RNApol_insert_sf"/>
</dbReference>
<evidence type="ECO:0000313" key="6">
    <source>
        <dbReference type="Proteomes" id="UP000823046"/>
    </source>
</evidence>
<evidence type="ECO:0000256" key="2">
    <source>
        <dbReference type="ARBA" id="ARBA00023163"/>
    </source>
</evidence>
<organism evidence="5 6">
    <name type="scientific">Cardiosporidium cionae</name>
    <dbReference type="NCBI Taxonomy" id="476202"/>
    <lineage>
        <taxon>Eukaryota</taxon>
        <taxon>Sar</taxon>
        <taxon>Alveolata</taxon>
        <taxon>Apicomplexa</taxon>
        <taxon>Aconoidasida</taxon>
        <taxon>Nephromycida</taxon>
        <taxon>Cardiosporidium</taxon>
    </lineage>
</organism>
<feature type="region of interest" description="Disordered" evidence="3">
    <location>
        <begin position="225"/>
        <end position="261"/>
    </location>
</feature>
<feature type="domain" description="DNA-directed RNA polymerase RpoA/D/Rpb3-type" evidence="4">
    <location>
        <begin position="134"/>
        <end position="402"/>
    </location>
</feature>
<dbReference type="GO" id="GO:0000428">
    <property type="term" value="C:DNA-directed RNA polymerase complex"/>
    <property type="evidence" value="ECO:0007669"/>
    <property type="project" value="UniProtKB-KW"/>
</dbReference>
<evidence type="ECO:0000259" key="4">
    <source>
        <dbReference type="SMART" id="SM00662"/>
    </source>
</evidence>
<evidence type="ECO:0000256" key="3">
    <source>
        <dbReference type="SAM" id="MobiDB-lite"/>
    </source>
</evidence>
<dbReference type="InterPro" id="IPR011263">
    <property type="entry name" value="DNA-dir_RNA_pol_RpoA/D/Rpb3"/>
</dbReference>
<dbReference type="SUPFAM" id="SSF56553">
    <property type="entry name" value="Insert subdomain of RNA polymerase alpha subunit"/>
    <property type="match status" value="1"/>
</dbReference>
<evidence type="ECO:0000256" key="1">
    <source>
        <dbReference type="ARBA" id="ARBA00022478"/>
    </source>
</evidence>
<keyword evidence="6" id="KW-1185">Reference proteome</keyword>
<dbReference type="SUPFAM" id="SSF55257">
    <property type="entry name" value="RBP11-like subunits of RNA polymerase"/>
    <property type="match status" value="1"/>
</dbReference>
<protein>
    <submittedName>
        <fullName evidence="5">Dna-directed Rna polymerase alpha chain rpoA</fullName>
    </submittedName>
</protein>
<feature type="region of interest" description="Disordered" evidence="3">
    <location>
        <begin position="469"/>
        <end position="515"/>
    </location>
</feature>
<reference evidence="5 6" key="1">
    <citation type="journal article" date="2020" name="bioRxiv">
        <title>Metabolic contributions of an alphaproteobacterial endosymbiont in the apicomplexan Cardiosporidium cionae.</title>
        <authorList>
            <person name="Hunter E.S."/>
            <person name="Paight C.J."/>
            <person name="Lane C.E."/>
        </authorList>
    </citation>
    <scope>NUCLEOTIDE SEQUENCE [LARGE SCALE GENOMIC DNA]</scope>
    <source>
        <strain evidence="5">ESH_2018</strain>
    </source>
</reference>
<comment type="caution">
    <text evidence="5">The sequence shown here is derived from an EMBL/GenBank/DDBJ whole genome shotgun (WGS) entry which is preliminary data.</text>
</comment>
<dbReference type="Proteomes" id="UP000823046">
    <property type="component" value="Unassembled WGS sequence"/>
</dbReference>
<accession>A0ABQ7J8I1</accession>